<dbReference type="EMBL" id="JAMKFB020000004">
    <property type="protein sequence ID" value="KAL0196064.1"/>
    <property type="molecule type" value="Genomic_DNA"/>
</dbReference>
<dbReference type="AlphaFoldDB" id="A0ABD0RC00"/>
<feature type="region of interest" description="Disordered" evidence="1">
    <location>
        <begin position="1"/>
        <end position="21"/>
    </location>
</feature>
<organism evidence="2 3">
    <name type="scientific">Cirrhinus mrigala</name>
    <name type="common">Mrigala</name>
    <dbReference type="NCBI Taxonomy" id="683832"/>
    <lineage>
        <taxon>Eukaryota</taxon>
        <taxon>Metazoa</taxon>
        <taxon>Chordata</taxon>
        <taxon>Craniata</taxon>
        <taxon>Vertebrata</taxon>
        <taxon>Euteleostomi</taxon>
        <taxon>Actinopterygii</taxon>
        <taxon>Neopterygii</taxon>
        <taxon>Teleostei</taxon>
        <taxon>Ostariophysi</taxon>
        <taxon>Cypriniformes</taxon>
        <taxon>Cyprinidae</taxon>
        <taxon>Labeoninae</taxon>
        <taxon>Labeonini</taxon>
        <taxon>Cirrhinus</taxon>
    </lineage>
</organism>
<protein>
    <submittedName>
        <fullName evidence="2">Uncharacterized protein</fullName>
    </submittedName>
</protein>
<evidence type="ECO:0000256" key="1">
    <source>
        <dbReference type="SAM" id="MobiDB-lite"/>
    </source>
</evidence>
<feature type="non-terminal residue" evidence="2">
    <location>
        <position position="52"/>
    </location>
</feature>
<proteinExistence type="predicted"/>
<dbReference type="Proteomes" id="UP001529510">
    <property type="component" value="Unassembled WGS sequence"/>
</dbReference>
<sequence>GTELGHTTGRRDDHPDNATVRGHAGCGILSRSCGRCLARDAAGGNCYHGTQQ</sequence>
<feature type="non-terminal residue" evidence="2">
    <location>
        <position position="1"/>
    </location>
</feature>
<evidence type="ECO:0000313" key="2">
    <source>
        <dbReference type="EMBL" id="KAL0196064.1"/>
    </source>
</evidence>
<name>A0ABD0RC00_CIRMR</name>
<reference evidence="2 3" key="1">
    <citation type="submission" date="2024-05" db="EMBL/GenBank/DDBJ databases">
        <title>Genome sequencing and assembly of Indian major carp, Cirrhinus mrigala (Hamilton, 1822).</title>
        <authorList>
            <person name="Mohindra V."/>
            <person name="Chowdhury L.M."/>
            <person name="Lal K."/>
            <person name="Jena J.K."/>
        </authorList>
    </citation>
    <scope>NUCLEOTIDE SEQUENCE [LARGE SCALE GENOMIC DNA]</scope>
    <source>
        <strain evidence="2">CM1030</strain>
        <tissue evidence="2">Blood</tissue>
    </source>
</reference>
<evidence type="ECO:0000313" key="3">
    <source>
        <dbReference type="Proteomes" id="UP001529510"/>
    </source>
</evidence>
<accession>A0ABD0RC00</accession>
<comment type="caution">
    <text evidence="2">The sequence shown here is derived from an EMBL/GenBank/DDBJ whole genome shotgun (WGS) entry which is preliminary data.</text>
</comment>
<keyword evidence="3" id="KW-1185">Reference proteome</keyword>
<gene>
    <name evidence="2" type="ORF">M9458_009636</name>
</gene>